<dbReference type="AlphaFoldDB" id="A0ABD1DIN5"/>
<evidence type="ECO:0000313" key="16">
    <source>
        <dbReference type="Proteomes" id="UP001562425"/>
    </source>
</evidence>
<keyword evidence="4 10" id="KW-0863">Zinc-finger</keyword>
<evidence type="ECO:0000256" key="2">
    <source>
        <dbReference type="ARBA" id="ARBA00022723"/>
    </source>
</evidence>
<evidence type="ECO:0000313" key="15">
    <source>
        <dbReference type="EMBL" id="KAL1399403.1"/>
    </source>
</evidence>
<feature type="domain" description="ZAD" evidence="14">
    <location>
        <begin position="25"/>
        <end position="99"/>
    </location>
</feature>
<keyword evidence="2 11" id="KW-0479">Metal-binding</keyword>
<keyword evidence="6" id="KW-0805">Transcription regulation</keyword>
<dbReference type="InterPro" id="IPR013087">
    <property type="entry name" value="Znf_C2H2_type"/>
</dbReference>
<dbReference type="Pfam" id="PF00096">
    <property type="entry name" value="zf-C2H2"/>
    <property type="match status" value="2"/>
</dbReference>
<keyword evidence="7" id="KW-0238">DNA-binding</keyword>
<comment type="caution">
    <text evidence="15">The sequence shown here is derived from an EMBL/GenBank/DDBJ whole genome shotgun (WGS) entry which is preliminary data.</text>
</comment>
<gene>
    <name evidence="15" type="ORF">pipiens_008248</name>
</gene>
<feature type="binding site" evidence="11">
    <location>
        <position position="75"/>
    </location>
    <ligand>
        <name>Zn(2+)</name>
        <dbReference type="ChEBI" id="CHEBI:29105"/>
    </ligand>
</feature>
<feature type="binding site" evidence="11">
    <location>
        <position position="27"/>
    </location>
    <ligand>
        <name>Zn(2+)</name>
        <dbReference type="ChEBI" id="CHEBI:29105"/>
    </ligand>
</feature>
<dbReference type="PANTHER" id="PTHR16515">
    <property type="entry name" value="PR DOMAIN ZINC FINGER PROTEIN"/>
    <property type="match status" value="1"/>
</dbReference>
<dbReference type="Gene3D" id="3.30.160.60">
    <property type="entry name" value="Classic Zinc Finger"/>
    <property type="match status" value="6"/>
</dbReference>
<evidence type="ECO:0000256" key="11">
    <source>
        <dbReference type="PROSITE-ProRule" id="PRU01263"/>
    </source>
</evidence>
<keyword evidence="9" id="KW-0539">Nucleus</keyword>
<evidence type="ECO:0000256" key="5">
    <source>
        <dbReference type="ARBA" id="ARBA00022833"/>
    </source>
</evidence>
<dbReference type="SUPFAM" id="SSF57667">
    <property type="entry name" value="beta-beta-alpha zinc fingers"/>
    <property type="match status" value="3"/>
</dbReference>
<evidence type="ECO:0000256" key="12">
    <source>
        <dbReference type="SAM" id="MobiDB-lite"/>
    </source>
</evidence>
<comment type="subcellular location">
    <subcellularLocation>
        <location evidence="1">Nucleus</location>
    </subcellularLocation>
</comment>
<feature type="domain" description="C2H2-type" evidence="13">
    <location>
        <begin position="430"/>
        <end position="458"/>
    </location>
</feature>
<dbReference type="PROSITE" id="PS50157">
    <property type="entry name" value="ZINC_FINGER_C2H2_2"/>
    <property type="match status" value="5"/>
</dbReference>
<dbReference type="GO" id="GO:0008270">
    <property type="term" value="F:zinc ion binding"/>
    <property type="evidence" value="ECO:0007669"/>
    <property type="project" value="UniProtKB-UniRule"/>
</dbReference>
<feature type="region of interest" description="Disordered" evidence="12">
    <location>
        <begin position="116"/>
        <end position="209"/>
    </location>
</feature>
<feature type="domain" description="C2H2-type" evidence="13">
    <location>
        <begin position="304"/>
        <end position="331"/>
    </location>
</feature>
<feature type="compositionally biased region" description="Acidic residues" evidence="12">
    <location>
        <begin position="122"/>
        <end position="131"/>
    </location>
</feature>
<accession>A0ABD1DIN5</accession>
<feature type="compositionally biased region" description="Basic residues" evidence="12">
    <location>
        <begin position="175"/>
        <end position="184"/>
    </location>
</feature>
<evidence type="ECO:0000256" key="1">
    <source>
        <dbReference type="ARBA" id="ARBA00004123"/>
    </source>
</evidence>
<feature type="binding site" evidence="11">
    <location>
        <position position="72"/>
    </location>
    <ligand>
        <name>Zn(2+)</name>
        <dbReference type="ChEBI" id="CHEBI:29105"/>
    </ligand>
</feature>
<evidence type="ECO:0000256" key="10">
    <source>
        <dbReference type="PROSITE-ProRule" id="PRU00042"/>
    </source>
</evidence>
<evidence type="ECO:0000256" key="9">
    <source>
        <dbReference type="ARBA" id="ARBA00023242"/>
    </source>
</evidence>
<name>A0ABD1DIN5_CULPP</name>
<dbReference type="InterPro" id="IPR050331">
    <property type="entry name" value="Zinc_finger"/>
</dbReference>
<reference evidence="15 16" key="1">
    <citation type="submission" date="2024-05" db="EMBL/GenBank/DDBJ databases">
        <title>Culex pipiens pipiens assembly and annotation.</title>
        <authorList>
            <person name="Alout H."/>
            <person name="Durand T."/>
        </authorList>
    </citation>
    <scope>NUCLEOTIDE SEQUENCE [LARGE SCALE GENOMIC DNA]</scope>
    <source>
        <strain evidence="15">HA-2024</strain>
        <tissue evidence="15">Whole body</tissue>
    </source>
</reference>
<evidence type="ECO:0008006" key="17">
    <source>
        <dbReference type="Google" id="ProtNLM"/>
    </source>
</evidence>
<dbReference type="SMART" id="SM00868">
    <property type="entry name" value="zf-AD"/>
    <property type="match status" value="1"/>
</dbReference>
<dbReference type="PROSITE" id="PS00028">
    <property type="entry name" value="ZINC_FINGER_C2H2_1"/>
    <property type="match status" value="6"/>
</dbReference>
<feature type="domain" description="C2H2-type" evidence="13">
    <location>
        <begin position="221"/>
        <end position="249"/>
    </location>
</feature>
<keyword evidence="8" id="KW-0804">Transcription</keyword>
<dbReference type="Pfam" id="PF07776">
    <property type="entry name" value="zf-AD"/>
    <property type="match status" value="1"/>
</dbReference>
<evidence type="ECO:0000256" key="7">
    <source>
        <dbReference type="ARBA" id="ARBA00023125"/>
    </source>
</evidence>
<dbReference type="PANTHER" id="PTHR16515:SF49">
    <property type="entry name" value="GASTRULA ZINC FINGER PROTEIN XLCGF49.1-LIKE-RELATED"/>
    <property type="match status" value="1"/>
</dbReference>
<dbReference type="Proteomes" id="UP001562425">
    <property type="component" value="Unassembled WGS sequence"/>
</dbReference>
<feature type="binding site" evidence="11">
    <location>
        <position position="30"/>
    </location>
    <ligand>
        <name>Zn(2+)</name>
        <dbReference type="ChEBI" id="CHEBI:29105"/>
    </ligand>
</feature>
<keyword evidence="3" id="KW-0677">Repeat</keyword>
<evidence type="ECO:0000259" key="13">
    <source>
        <dbReference type="PROSITE" id="PS50157"/>
    </source>
</evidence>
<dbReference type="FunFam" id="3.30.160.60:FF:000502">
    <property type="entry name" value="Zinc finger protein 710"/>
    <property type="match status" value="1"/>
</dbReference>
<dbReference type="GO" id="GO:0005634">
    <property type="term" value="C:nucleus"/>
    <property type="evidence" value="ECO:0007669"/>
    <property type="project" value="UniProtKB-SubCell"/>
</dbReference>
<evidence type="ECO:0000256" key="3">
    <source>
        <dbReference type="ARBA" id="ARBA00022737"/>
    </source>
</evidence>
<feature type="domain" description="C2H2-type" evidence="13">
    <location>
        <begin position="458"/>
        <end position="486"/>
    </location>
</feature>
<organism evidence="15 16">
    <name type="scientific">Culex pipiens pipiens</name>
    <name type="common">Northern house mosquito</name>
    <dbReference type="NCBI Taxonomy" id="38569"/>
    <lineage>
        <taxon>Eukaryota</taxon>
        <taxon>Metazoa</taxon>
        <taxon>Ecdysozoa</taxon>
        <taxon>Arthropoda</taxon>
        <taxon>Hexapoda</taxon>
        <taxon>Insecta</taxon>
        <taxon>Pterygota</taxon>
        <taxon>Neoptera</taxon>
        <taxon>Endopterygota</taxon>
        <taxon>Diptera</taxon>
        <taxon>Nematocera</taxon>
        <taxon>Culicoidea</taxon>
        <taxon>Culicidae</taxon>
        <taxon>Culicinae</taxon>
        <taxon>Culicini</taxon>
        <taxon>Culex</taxon>
        <taxon>Culex</taxon>
    </lineage>
</organism>
<dbReference type="EMBL" id="JBEHCU010005563">
    <property type="protein sequence ID" value="KAL1399403.1"/>
    <property type="molecule type" value="Genomic_DNA"/>
</dbReference>
<dbReference type="InterPro" id="IPR036236">
    <property type="entry name" value="Znf_C2H2_sf"/>
</dbReference>
<dbReference type="SMART" id="SM00355">
    <property type="entry name" value="ZnF_C2H2"/>
    <property type="match status" value="10"/>
</dbReference>
<dbReference type="PROSITE" id="PS51915">
    <property type="entry name" value="ZAD"/>
    <property type="match status" value="1"/>
</dbReference>
<dbReference type="SUPFAM" id="SSF57716">
    <property type="entry name" value="Glucocorticoid receptor-like (DNA-binding domain)"/>
    <property type="match status" value="1"/>
</dbReference>
<keyword evidence="16" id="KW-1185">Reference proteome</keyword>
<evidence type="ECO:0000256" key="4">
    <source>
        <dbReference type="ARBA" id="ARBA00022771"/>
    </source>
</evidence>
<protein>
    <recommendedName>
        <fullName evidence="17">Transcription factor grauzone</fullName>
    </recommendedName>
</protein>
<proteinExistence type="predicted"/>
<keyword evidence="5 11" id="KW-0862">Zinc</keyword>
<feature type="compositionally biased region" description="Acidic residues" evidence="12">
    <location>
        <begin position="155"/>
        <end position="167"/>
    </location>
</feature>
<evidence type="ECO:0000256" key="6">
    <source>
        <dbReference type="ARBA" id="ARBA00023015"/>
    </source>
</evidence>
<sequence>MTKSCTDRGRNATKKPGPSMDLGEHVCRLCLRNLTTPTSTSIEDSKIRCKLDAVFNFPITCNDEESLPSRVCSDCSLRVTDFHEFSETVRSNQDQLKARSKRAVVSLDGEIVESLLKQEPVAMEEDNDDFGSDGGGGGEIGDDLEDSFNVKVEMDSPDVDDSDDDQDEYKPPAIVKKKVGRPRKYPKENGDIDESGNGQLSPEKRQRRAEQDKLISDFFPLKCEPCSESFEGFLEFKRHTRKTHNRAVEFSCCGKELSRRGDILNHIAVHTNSKFECDICGKKFSRFYCLQAHQQLHGSSDKPFKCGQCDRSFSKKNFLVTHQKMHRDQQCPICLETIIGENSASLRKHIAEKHESQDPTKPNEAKLICATCGKQYSFLSRKAFSRHVKKHTGEIAEERVQCHICSQWLSCKTYLKIHIDTRHNEEDTRIECDVCHQVYPNRKCLMTHKQRVHIEEKFACDLCERKFKRRINLIEHRAAKHTGQTLYSCEDCSMVTNSNATLYAHRKKKHPEKWMEEKAKAAAGVII</sequence>
<evidence type="ECO:0000259" key="14">
    <source>
        <dbReference type="PROSITE" id="PS51915"/>
    </source>
</evidence>
<evidence type="ECO:0000256" key="8">
    <source>
        <dbReference type="ARBA" id="ARBA00023163"/>
    </source>
</evidence>
<feature type="domain" description="C2H2-type" evidence="13">
    <location>
        <begin position="275"/>
        <end position="302"/>
    </location>
</feature>
<dbReference type="InterPro" id="IPR012934">
    <property type="entry name" value="Znf_AD"/>
</dbReference>
<dbReference type="Gene3D" id="3.40.1800.20">
    <property type="match status" value="1"/>
</dbReference>